<dbReference type="OrthoDB" id="2270193at2759"/>
<dbReference type="InterPro" id="IPR036987">
    <property type="entry name" value="SRA-YDG_sf"/>
</dbReference>
<keyword evidence="5" id="KW-1185">Reference proteome</keyword>
<organism evidence="4 5">
    <name type="scientific">Kingdonia uniflora</name>
    <dbReference type="NCBI Taxonomy" id="39325"/>
    <lineage>
        <taxon>Eukaryota</taxon>
        <taxon>Viridiplantae</taxon>
        <taxon>Streptophyta</taxon>
        <taxon>Embryophyta</taxon>
        <taxon>Tracheophyta</taxon>
        <taxon>Spermatophyta</taxon>
        <taxon>Magnoliopsida</taxon>
        <taxon>Ranunculales</taxon>
        <taxon>Circaeasteraceae</taxon>
        <taxon>Kingdonia</taxon>
    </lineage>
</organism>
<reference evidence="4 5" key="1">
    <citation type="journal article" date="2020" name="IScience">
        <title>Genome Sequencing of the Endangered Kingdonia uniflora (Circaeasteraceae, Ranunculales) Reveals Potential Mechanisms of Evolutionary Specialization.</title>
        <authorList>
            <person name="Sun Y."/>
            <person name="Deng T."/>
            <person name="Zhang A."/>
            <person name="Moore M.J."/>
            <person name="Landis J.B."/>
            <person name="Lin N."/>
            <person name="Zhang H."/>
            <person name="Zhang X."/>
            <person name="Huang J."/>
            <person name="Zhang X."/>
            <person name="Sun H."/>
            <person name="Wang H."/>
        </authorList>
    </citation>
    <scope>NUCLEOTIDE SEQUENCE [LARGE SCALE GENOMIC DNA]</scope>
    <source>
        <strain evidence="4">TB1705</strain>
        <tissue evidence="4">Leaf</tissue>
    </source>
</reference>
<evidence type="ECO:0000256" key="2">
    <source>
        <dbReference type="PROSITE-ProRule" id="PRU00358"/>
    </source>
</evidence>
<dbReference type="InterPro" id="IPR003105">
    <property type="entry name" value="SRA_YDG"/>
</dbReference>
<evidence type="ECO:0000256" key="1">
    <source>
        <dbReference type="ARBA" id="ARBA00023242"/>
    </source>
</evidence>
<dbReference type="EMBL" id="JACGCM010000911">
    <property type="protein sequence ID" value="KAF6164721.1"/>
    <property type="molecule type" value="Genomic_DNA"/>
</dbReference>
<protein>
    <recommendedName>
        <fullName evidence="3">YDG domain-containing protein</fullName>
    </recommendedName>
</protein>
<dbReference type="GO" id="GO:0044027">
    <property type="term" value="P:negative regulation of gene expression via chromosomal CpG island methylation"/>
    <property type="evidence" value="ECO:0007669"/>
    <property type="project" value="TreeGrafter"/>
</dbReference>
<evidence type="ECO:0000313" key="5">
    <source>
        <dbReference type="Proteomes" id="UP000541444"/>
    </source>
</evidence>
<dbReference type="PROSITE" id="PS51015">
    <property type="entry name" value="YDG"/>
    <property type="match status" value="1"/>
</dbReference>
<name>A0A7J7NBU5_9MAGN</name>
<evidence type="ECO:0000313" key="4">
    <source>
        <dbReference type="EMBL" id="KAF6164721.1"/>
    </source>
</evidence>
<dbReference type="InterPro" id="IPR015947">
    <property type="entry name" value="PUA-like_sf"/>
</dbReference>
<dbReference type="PANTHER" id="PTHR14140:SF27">
    <property type="entry name" value="OS04G0289800 PROTEIN"/>
    <property type="match status" value="1"/>
</dbReference>
<dbReference type="GO" id="GO:0016567">
    <property type="term" value="P:protein ubiquitination"/>
    <property type="evidence" value="ECO:0007669"/>
    <property type="project" value="TreeGrafter"/>
</dbReference>
<comment type="caution">
    <text evidence="4">The sequence shown here is derived from an EMBL/GenBank/DDBJ whole genome shotgun (WGS) entry which is preliminary data.</text>
</comment>
<dbReference type="PANTHER" id="PTHR14140">
    <property type="entry name" value="E3 UBIQUITIN-PROTEIN LIGASE UHRF-RELATED"/>
    <property type="match status" value="1"/>
</dbReference>
<dbReference type="SUPFAM" id="SSF88697">
    <property type="entry name" value="PUA domain-like"/>
    <property type="match status" value="1"/>
</dbReference>
<feature type="non-terminal residue" evidence="4">
    <location>
        <position position="1"/>
    </location>
</feature>
<accession>A0A7J7NBU5</accession>
<dbReference type="GO" id="GO:0005634">
    <property type="term" value="C:nucleus"/>
    <property type="evidence" value="ECO:0007669"/>
    <property type="project" value="UniProtKB-SubCell"/>
</dbReference>
<sequence>SHKEKRSSYAPKTGVRYDGIYMLEKCWRKIGIPVCDEYRDFPRPLPLIKELKKATDITNRKDTPSWV</sequence>
<comment type="subcellular location">
    <subcellularLocation>
        <location evidence="2">Nucleus</location>
    </subcellularLocation>
</comment>
<proteinExistence type="predicted"/>
<dbReference type="AlphaFoldDB" id="A0A7J7NBU5"/>
<dbReference type="GO" id="GO:0061630">
    <property type="term" value="F:ubiquitin protein ligase activity"/>
    <property type="evidence" value="ECO:0007669"/>
    <property type="project" value="TreeGrafter"/>
</dbReference>
<dbReference type="InterPro" id="IPR045134">
    <property type="entry name" value="UHRF1/2-like"/>
</dbReference>
<feature type="domain" description="YDG" evidence="3">
    <location>
        <begin position="1"/>
        <end position="44"/>
    </location>
</feature>
<dbReference type="Proteomes" id="UP000541444">
    <property type="component" value="Unassembled WGS sequence"/>
</dbReference>
<evidence type="ECO:0000259" key="3">
    <source>
        <dbReference type="PROSITE" id="PS51015"/>
    </source>
</evidence>
<gene>
    <name evidence="4" type="ORF">GIB67_040973</name>
</gene>
<dbReference type="Gene3D" id="2.30.280.10">
    <property type="entry name" value="SRA-YDG"/>
    <property type="match status" value="1"/>
</dbReference>
<keyword evidence="1 2" id="KW-0539">Nucleus</keyword>